<evidence type="ECO:0000313" key="2">
    <source>
        <dbReference type="Proteomes" id="UP000244924"/>
    </source>
</evidence>
<evidence type="ECO:0000313" key="1">
    <source>
        <dbReference type="EMBL" id="SPH17335.1"/>
    </source>
</evidence>
<reference evidence="1 2" key="1">
    <citation type="submission" date="2018-03" db="EMBL/GenBank/DDBJ databases">
        <authorList>
            <person name="Keele B.F."/>
        </authorList>
    </citation>
    <scope>NUCLEOTIDE SEQUENCE [LARGE SCALE GENOMIC DNA]</scope>
    <source>
        <strain evidence="1 2">CECT 8626</strain>
    </source>
</reference>
<dbReference type="AlphaFoldDB" id="A0A2R8B412"/>
<dbReference type="Proteomes" id="UP000244924">
    <property type="component" value="Unassembled WGS sequence"/>
</dbReference>
<dbReference type="EMBL" id="OMOQ01000001">
    <property type="protein sequence ID" value="SPH17335.1"/>
    <property type="molecule type" value="Genomic_DNA"/>
</dbReference>
<keyword evidence="2" id="KW-1185">Reference proteome</keyword>
<gene>
    <name evidence="1" type="ORF">DEA8626_00853</name>
</gene>
<dbReference type="RefSeq" id="WP_181366355.1">
    <property type="nucleotide sequence ID" value="NZ_OMOQ01000001.1"/>
</dbReference>
<organism evidence="1 2">
    <name type="scientific">Albidovulum aquaemixtae</name>
    <dbReference type="NCBI Taxonomy" id="1542388"/>
    <lineage>
        <taxon>Bacteria</taxon>
        <taxon>Pseudomonadati</taxon>
        <taxon>Pseudomonadota</taxon>
        <taxon>Alphaproteobacteria</taxon>
        <taxon>Rhodobacterales</taxon>
        <taxon>Paracoccaceae</taxon>
        <taxon>Albidovulum</taxon>
    </lineage>
</organism>
<proteinExistence type="predicted"/>
<sequence length="56" mass="6306">MCYGNLDPKFLTQELDARLKGVCERKDEENTEPAPGLTGWATALVARFRQKEATHV</sequence>
<accession>A0A2R8B412</accession>
<name>A0A2R8B412_9RHOB</name>
<protein>
    <submittedName>
        <fullName evidence="1">Uncharacterized protein</fullName>
    </submittedName>
</protein>